<dbReference type="EMBL" id="JACCAC010000001">
    <property type="protein sequence ID" value="NYG55705.1"/>
    <property type="molecule type" value="Genomic_DNA"/>
</dbReference>
<organism evidence="1 2">
    <name type="scientific">Nocardioides perillae</name>
    <dbReference type="NCBI Taxonomy" id="1119534"/>
    <lineage>
        <taxon>Bacteria</taxon>
        <taxon>Bacillati</taxon>
        <taxon>Actinomycetota</taxon>
        <taxon>Actinomycetes</taxon>
        <taxon>Propionibacteriales</taxon>
        <taxon>Nocardioidaceae</taxon>
        <taxon>Nocardioides</taxon>
    </lineage>
</organism>
<dbReference type="AlphaFoldDB" id="A0A7Y9RSU7"/>
<dbReference type="RefSeq" id="WP_179518106.1">
    <property type="nucleotide sequence ID" value="NZ_JACCAC010000001.1"/>
</dbReference>
<sequence length="48" mass="5271">MSTADLDVAVPPQRAPHEHEMRLVAVSYDDGLATNEFVCTTCGTTWFS</sequence>
<reference evidence="1 2" key="1">
    <citation type="submission" date="2020-07" db="EMBL/GenBank/DDBJ databases">
        <title>Sequencing the genomes of 1000 actinobacteria strains.</title>
        <authorList>
            <person name="Klenk H.-P."/>
        </authorList>
    </citation>
    <scope>NUCLEOTIDE SEQUENCE [LARGE SCALE GENOMIC DNA]</scope>
    <source>
        <strain evidence="1 2">DSM 24552</strain>
    </source>
</reference>
<evidence type="ECO:0000313" key="1">
    <source>
        <dbReference type="EMBL" id="NYG55705.1"/>
    </source>
</evidence>
<gene>
    <name evidence="1" type="ORF">BJ989_002009</name>
</gene>
<keyword evidence="2" id="KW-1185">Reference proteome</keyword>
<name>A0A7Y9RSU7_9ACTN</name>
<protein>
    <submittedName>
        <fullName evidence="1">Uncharacterized protein</fullName>
    </submittedName>
</protein>
<proteinExistence type="predicted"/>
<dbReference type="Proteomes" id="UP000544110">
    <property type="component" value="Unassembled WGS sequence"/>
</dbReference>
<evidence type="ECO:0000313" key="2">
    <source>
        <dbReference type="Proteomes" id="UP000544110"/>
    </source>
</evidence>
<comment type="caution">
    <text evidence="1">The sequence shown here is derived from an EMBL/GenBank/DDBJ whole genome shotgun (WGS) entry which is preliminary data.</text>
</comment>
<accession>A0A7Y9RSU7</accession>